<protein>
    <submittedName>
        <fullName evidence="2">Uncharacterized protein</fullName>
    </submittedName>
</protein>
<keyword evidence="1" id="KW-1133">Transmembrane helix</keyword>
<keyword evidence="1" id="KW-0472">Membrane</keyword>
<reference evidence="2" key="1">
    <citation type="submission" date="2020-07" db="EMBL/GenBank/DDBJ databases">
        <authorList>
            <person name="Camacho E."/>
        </authorList>
    </citation>
    <scope>NUCLEOTIDE SEQUENCE</scope>
    <source>
        <strain evidence="2">MPO218</strain>
    </source>
</reference>
<feature type="transmembrane region" description="Helical" evidence="1">
    <location>
        <begin position="143"/>
        <end position="166"/>
    </location>
</feature>
<dbReference type="Proteomes" id="UP000664914">
    <property type="component" value="Chromosome"/>
</dbReference>
<feature type="transmembrane region" description="Helical" evidence="1">
    <location>
        <begin position="41"/>
        <end position="62"/>
    </location>
</feature>
<accession>A0A975HE17</accession>
<organism evidence="2 3">
    <name type="scientific">Rhizorhabdus wittichii</name>
    <dbReference type="NCBI Taxonomy" id="160791"/>
    <lineage>
        <taxon>Bacteria</taxon>
        <taxon>Pseudomonadati</taxon>
        <taxon>Pseudomonadota</taxon>
        <taxon>Alphaproteobacteria</taxon>
        <taxon>Sphingomonadales</taxon>
        <taxon>Sphingomonadaceae</taxon>
        <taxon>Rhizorhabdus</taxon>
    </lineage>
</organism>
<gene>
    <name evidence="2" type="ORF">HRJ34_00230</name>
</gene>
<name>A0A975HE17_9SPHN</name>
<keyword evidence="1" id="KW-0812">Transmembrane</keyword>
<sequence length="168" mass="17806">MTEEQRRGNAQIAEQDYNAAVLDAADRVKIQHALADRMLQALLIANGGGLIGLFTFVGNVAASKSAAIRFDFPWLHAAFALFVAGLVFGLAAHVAGFVSQDRFYNQAIIEIRDAQKNMLVGGPRAPGEELERFNAQGLRAYKIGIGLAVISTIAFAAGCGAALFAVQG</sequence>
<feature type="transmembrane region" description="Helical" evidence="1">
    <location>
        <begin position="74"/>
        <end position="98"/>
    </location>
</feature>
<evidence type="ECO:0000313" key="2">
    <source>
        <dbReference type="EMBL" id="QTH22006.1"/>
    </source>
</evidence>
<reference evidence="2" key="2">
    <citation type="submission" date="2021-04" db="EMBL/GenBank/DDBJ databases">
        <title>Isolation and genomic analysis of the ibuprofen-degrading bacterium Sphingomonas strain MPO218.</title>
        <authorList>
            <person name="Aulestia M."/>
            <person name="Flores A."/>
            <person name="Mangas E.L."/>
            <person name="Perez-Pulido A.J."/>
            <person name="Santero E."/>
            <person name="Camacho E.M."/>
        </authorList>
    </citation>
    <scope>NUCLEOTIDE SEQUENCE</scope>
    <source>
        <strain evidence="2">MPO218</strain>
    </source>
</reference>
<evidence type="ECO:0000313" key="3">
    <source>
        <dbReference type="Proteomes" id="UP000664914"/>
    </source>
</evidence>
<proteinExistence type="predicted"/>
<evidence type="ECO:0000256" key="1">
    <source>
        <dbReference type="SAM" id="Phobius"/>
    </source>
</evidence>
<dbReference type="AlphaFoldDB" id="A0A975HE17"/>
<dbReference type="EMBL" id="CP059319">
    <property type="protein sequence ID" value="QTH22006.1"/>
    <property type="molecule type" value="Genomic_DNA"/>
</dbReference>